<dbReference type="AlphaFoldDB" id="A0A179F8R6"/>
<gene>
    <name evidence="1" type="ORF">VFPPC_09477</name>
</gene>
<evidence type="ECO:0000313" key="2">
    <source>
        <dbReference type="Proteomes" id="UP000078397"/>
    </source>
</evidence>
<dbReference type="EMBL" id="LSBJ02000007">
    <property type="protein sequence ID" value="OAQ61671.1"/>
    <property type="molecule type" value="Genomic_DNA"/>
</dbReference>
<dbReference type="RefSeq" id="XP_018139375.1">
    <property type="nucleotide sequence ID" value="XM_018288007.1"/>
</dbReference>
<protein>
    <submittedName>
        <fullName evidence="1">Uncharacterized protein</fullName>
    </submittedName>
</protein>
<organism evidence="1 2">
    <name type="scientific">Pochonia chlamydosporia 170</name>
    <dbReference type="NCBI Taxonomy" id="1380566"/>
    <lineage>
        <taxon>Eukaryota</taxon>
        <taxon>Fungi</taxon>
        <taxon>Dikarya</taxon>
        <taxon>Ascomycota</taxon>
        <taxon>Pezizomycotina</taxon>
        <taxon>Sordariomycetes</taxon>
        <taxon>Hypocreomycetidae</taxon>
        <taxon>Hypocreales</taxon>
        <taxon>Clavicipitaceae</taxon>
        <taxon>Pochonia</taxon>
    </lineage>
</organism>
<keyword evidence="2" id="KW-1185">Reference proteome</keyword>
<dbReference type="GeneID" id="28852001"/>
<accession>A0A179F8R6</accession>
<reference evidence="1 2" key="1">
    <citation type="journal article" date="2016" name="PLoS Pathog.">
        <title>Biosynthesis of antibiotic leucinostatins in bio-control fungus Purpureocillium lilacinum and their inhibition on phytophthora revealed by genome mining.</title>
        <authorList>
            <person name="Wang G."/>
            <person name="Liu Z."/>
            <person name="Lin R."/>
            <person name="Li E."/>
            <person name="Mao Z."/>
            <person name="Ling J."/>
            <person name="Yang Y."/>
            <person name="Yin W.B."/>
            <person name="Xie B."/>
        </authorList>
    </citation>
    <scope>NUCLEOTIDE SEQUENCE [LARGE SCALE GENOMIC DNA]</scope>
    <source>
        <strain evidence="1">170</strain>
    </source>
</reference>
<dbReference type="KEGG" id="pchm:VFPPC_09477"/>
<dbReference type="Proteomes" id="UP000078397">
    <property type="component" value="Unassembled WGS sequence"/>
</dbReference>
<proteinExistence type="predicted"/>
<comment type="caution">
    <text evidence="1">The sequence shown here is derived from an EMBL/GenBank/DDBJ whole genome shotgun (WGS) entry which is preliminary data.</text>
</comment>
<name>A0A179F8R6_METCM</name>
<evidence type="ECO:0000313" key="1">
    <source>
        <dbReference type="EMBL" id="OAQ61671.1"/>
    </source>
</evidence>
<sequence>MSTRLALKDLASTGSPIAGRSFIDEIWLPNLPKARSRPQNQYIAGGLKPKSRQVLGANSIDLWSTPDVDFIPKGIQRIGHWVIYTIASESRQMTSLDWHTDTEVAQVLQGRPWSVDIYHT</sequence>